<protein>
    <submittedName>
        <fullName evidence="2">BHLH domain-containing protein</fullName>
    </submittedName>
</protein>
<dbReference type="Proteomes" id="UP000887569">
    <property type="component" value="Unplaced"/>
</dbReference>
<accession>A0A914ZUG2</accession>
<reference evidence="2" key="1">
    <citation type="submission" date="2022-11" db="UniProtKB">
        <authorList>
            <consortium name="WormBaseParasite"/>
        </authorList>
    </citation>
    <scope>IDENTIFICATION</scope>
</reference>
<evidence type="ECO:0000313" key="1">
    <source>
        <dbReference type="Proteomes" id="UP000887569"/>
    </source>
</evidence>
<proteinExistence type="predicted"/>
<dbReference type="WBParaSite" id="PgB23_g021_t06">
    <property type="protein sequence ID" value="PgB23_g021_t06"/>
    <property type="gene ID" value="PgB23_g021"/>
</dbReference>
<name>A0A914ZUG2_PARUN</name>
<keyword evidence="1" id="KW-1185">Reference proteome</keyword>
<sequence>MWPLVAGRTYYLLYQARYLYYFYGGICPRRRNSIGETLNRKVSSSMANLASMVHSSSDTTDRLNRTNSEMQRSKCRLISREKGGGVGGRCDRGQHLHLQARIRTTVCVTRWCHRLYGRRLRPTSISHRSNSPIQFCVHISVNCFVGDASREVCVV</sequence>
<evidence type="ECO:0000313" key="2">
    <source>
        <dbReference type="WBParaSite" id="PgB23_g021_t06"/>
    </source>
</evidence>
<dbReference type="AlphaFoldDB" id="A0A914ZUG2"/>
<organism evidence="1 2">
    <name type="scientific">Parascaris univalens</name>
    <name type="common">Nematode worm</name>
    <dbReference type="NCBI Taxonomy" id="6257"/>
    <lineage>
        <taxon>Eukaryota</taxon>
        <taxon>Metazoa</taxon>
        <taxon>Ecdysozoa</taxon>
        <taxon>Nematoda</taxon>
        <taxon>Chromadorea</taxon>
        <taxon>Rhabditida</taxon>
        <taxon>Spirurina</taxon>
        <taxon>Ascaridomorpha</taxon>
        <taxon>Ascaridoidea</taxon>
        <taxon>Ascarididae</taxon>
        <taxon>Parascaris</taxon>
    </lineage>
</organism>